<sequence length="90" mass="10626">MDDILLSGLSDSRMLRSGSNKMDEAPSLSRFRDSRDAESRSRRWTINPSHFHSGSRDVVKSFKTRWTVRAHSHCFRGSRITRRAFKTRWR</sequence>
<protein>
    <submittedName>
        <fullName evidence="1">Uncharacterized protein</fullName>
    </submittedName>
</protein>
<reference evidence="1 2" key="1">
    <citation type="journal article" date="2019" name="Sci. Rep.">
        <title>Orb-weaving spider Araneus ventricosus genome elucidates the spidroin gene catalogue.</title>
        <authorList>
            <person name="Kono N."/>
            <person name="Nakamura H."/>
            <person name="Ohtoshi R."/>
            <person name="Moran D.A.P."/>
            <person name="Shinohara A."/>
            <person name="Yoshida Y."/>
            <person name="Fujiwara M."/>
            <person name="Mori M."/>
            <person name="Tomita M."/>
            <person name="Arakawa K."/>
        </authorList>
    </citation>
    <scope>NUCLEOTIDE SEQUENCE [LARGE SCALE GENOMIC DNA]</scope>
</reference>
<dbReference type="Proteomes" id="UP000499080">
    <property type="component" value="Unassembled WGS sequence"/>
</dbReference>
<keyword evidence="2" id="KW-1185">Reference proteome</keyword>
<organism evidence="1 2">
    <name type="scientific">Araneus ventricosus</name>
    <name type="common">Orbweaver spider</name>
    <name type="synonym">Epeira ventricosa</name>
    <dbReference type="NCBI Taxonomy" id="182803"/>
    <lineage>
        <taxon>Eukaryota</taxon>
        <taxon>Metazoa</taxon>
        <taxon>Ecdysozoa</taxon>
        <taxon>Arthropoda</taxon>
        <taxon>Chelicerata</taxon>
        <taxon>Arachnida</taxon>
        <taxon>Araneae</taxon>
        <taxon>Araneomorphae</taxon>
        <taxon>Entelegynae</taxon>
        <taxon>Araneoidea</taxon>
        <taxon>Araneidae</taxon>
        <taxon>Araneus</taxon>
    </lineage>
</organism>
<accession>A0A4Y2AJU3</accession>
<proteinExistence type="predicted"/>
<dbReference type="EMBL" id="BGPR01080637">
    <property type="protein sequence ID" value="GBL79549.1"/>
    <property type="molecule type" value="Genomic_DNA"/>
</dbReference>
<gene>
    <name evidence="1" type="ORF">AVEN_244870_1</name>
</gene>
<dbReference type="AlphaFoldDB" id="A0A4Y2AJU3"/>
<comment type="caution">
    <text evidence="1">The sequence shown here is derived from an EMBL/GenBank/DDBJ whole genome shotgun (WGS) entry which is preliminary data.</text>
</comment>
<name>A0A4Y2AJU3_ARAVE</name>
<evidence type="ECO:0000313" key="1">
    <source>
        <dbReference type="EMBL" id="GBL79549.1"/>
    </source>
</evidence>
<evidence type="ECO:0000313" key="2">
    <source>
        <dbReference type="Proteomes" id="UP000499080"/>
    </source>
</evidence>